<dbReference type="PANTHER" id="PTHR21261:SF15">
    <property type="entry name" value="BEATEN PATH IIIA, ISOFORM D-RELATED"/>
    <property type="match status" value="1"/>
</dbReference>
<gene>
    <name evidence="4" type="primary">LOC106467340</name>
</gene>
<dbReference type="PROSITE" id="PS50835">
    <property type="entry name" value="IG_LIKE"/>
    <property type="match status" value="1"/>
</dbReference>
<proteinExistence type="predicted"/>
<name>A0ABM1T7P8_LIMPO</name>
<accession>A0ABM1T7P8</accession>
<dbReference type="RefSeq" id="XP_022251904.1">
    <property type="nucleotide sequence ID" value="XM_022396196.1"/>
</dbReference>
<organism evidence="3 4">
    <name type="scientific">Limulus polyphemus</name>
    <name type="common">Atlantic horseshoe crab</name>
    <dbReference type="NCBI Taxonomy" id="6850"/>
    <lineage>
        <taxon>Eukaryota</taxon>
        <taxon>Metazoa</taxon>
        <taxon>Ecdysozoa</taxon>
        <taxon>Arthropoda</taxon>
        <taxon>Chelicerata</taxon>
        <taxon>Merostomata</taxon>
        <taxon>Xiphosura</taxon>
        <taxon>Limulidae</taxon>
        <taxon>Limulus</taxon>
    </lineage>
</organism>
<feature type="signal peptide" evidence="1">
    <location>
        <begin position="1"/>
        <end position="16"/>
    </location>
</feature>
<keyword evidence="3" id="KW-1185">Reference proteome</keyword>
<keyword evidence="1" id="KW-0732">Signal</keyword>
<evidence type="ECO:0000256" key="1">
    <source>
        <dbReference type="SAM" id="SignalP"/>
    </source>
</evidence>
<feature type="chain" id="PRO_5047157848" evidence="1">
    <location>
        <begin position="17"/>
        <end position="387"/>
    </location>
</feature>
<reference evidence="4" key="1">
    <citation type="submission" date="2025-08" db="UniProtKB">
        <authorList>
            <consortium name="RefSeq"/>
        </authorList>
    </citation>
    <scope>IDENTIFICATION</scope>
    <source>
        <tissue evidence="4">Muscle</tissue>
    </source>
</reference>
<feature type="domain" description="Ig-like" evidence="2">
    <location>
        <begin position="31"/>
        <end position="124"/>
    </location>
</feature>
<dbReference type="Proteomes" id="UP000694941">
    <property type="component" value="Unplaced"/>
</dbReference>
<evidence type="ECO:0000313" key="3">
    <source>
        <dbReference type="Proteomes" id="UP000694941"/>
    </source>
</evidence>
<evidence type="ECO:0000259" key="2">
    <source>
        <dbReference type="PROSITE" id="PS50835"/>
    </source>
</evidence>
<dbReference type="SUPFAM" id="SSF48726">
    <property type="entry name" value="Immunoglobulin"/>
    <property type="match status" value="2"/>
</dbReference>
<dbReference type="InterPro" id="IPR013783">
    <property type="entry name" value="Ig-like_fold"/>
</dbReference>
<sequence>MVWLWLTLLFAADLHGLRILDLDVPSAVEWGNPVWLNCSFDLESEDLYSVKWYKNSVEFYRYLPKEEPKAHKYELPGVYVDLKNSGENHVSLTHTDLDSEGIYRCEISAEAPSFQTERAERELNIYVLPDKNPVMKGIHDGYGPGDVVDVTCIAAPSEPAARLKWYIDDKEVQKSYQKIIPPLKKGSLFLSRLALNFVVKPTLRWHSPTRIRCTSMIIQEYSRSVEEVFLKGVKSINLYPAKGEIHISGLKSTYEFGDKIDVNCSSSTFSSPPVLRWYVNGEEIMSDQLLFYPIADYEDGYKTAVLGLRFTVKESHFRNEQMRLNCTATFSMIIDRRDVETVIGLSQQSSGLQLSEKKKKGISGSSGLHKHPWEFLILLLMVLWHSF</sequence>
<dbReference type="PANTHER" id="PTHR21261">
    <property type="entry name" value="BEAT PROTEIN"/>
    <property type="match status" value="1"/>
</dbReference>
<dbReference type="GeneID" id="106467340"/>
<dbReference type="InterPro" id="IPR036179">
    <property type="entry name" value="Ig-like_dom_sf"/>
</dbReference>
<dbReference type="InterPro" id="IPR007110">
    <property type="entry name" value="Ig-like_dom"/>
</dbReference>
<protein>
    <submittedName>
        <fullName evidence="4">Synaptogenesis protein syg-2-like isoform X1</fullName>
    </submittedName>
</protein>
<dbReference type="Gene3D" id="2.60.40.10">
    <property type="entry name" value="Immunoglobulins"/>
    <property type="match status" value="3"/>
</dbReference>
<evidence type="ECO:0000313" key="4">
    <source>
        <dbReference type="RefSeq" id="XP_022251904.1"/>
    </source>
</evidence>